<evidence type="ECO:0000256" key="1">
    <source>
        <dbReference type="SAM" id="SignalP"/>
    </source>
</evidence>
<keyword evidence="1" id="KW-0732">Signal</keyword>
<feature type="chain" id="PRO_5046322352" description="Alginate export domain-containing protein" evidence="1">
    <location>
        <begin position="28"/>
        <end position="401"/>
    </location>
</feature>
<accession>A0ABW3T5X8</accession>
<dbReference type="Proteomes" id="UP001597216">
    <property type="component" value="Unassembled WGS sequence"/>
</dbReference>
<dbReference type="Gene3D" id="2.40.160.10">
    <property type="entry name" value="Porin"/>
    <property type="match status" value="1"/>
</dbReference>
<dbReference type="InterPro" id="IPR023614">
    <property type="entry name" value="Porin_dom_sf"/>
</dbReference>
<dbReference type="EMBL" id="JBHTLQ010000051">
    <property type="protein sequence ID" value="MFD1192313.1"/>
    <property type="molecule type" value="Genomic_DNA"/>
</dbReference>
<evidence type="ECO:0000313" key="2">
    <source>
        <dbReference type="EMBL" id="MFD1192313.1"/>
    </source>
</evidence>
<organism evidence="2 3">
    <name type="scientific">Phenylobacterium conjunctum</name>
    <dbReference type="NCBI Taxonomy" id="1298959"/>
    <lineage>
        <taxon>Bacteria</taxon>
        <taxon>Pseudomonadati</taxon>
        <taxon>Pseudomonadota</taxon>
        <taxon>Alphaproteobacteria</taxon>
        <taxon>Caulobacterales</taxon>
        <taxon>Caulobacteraceae</taxon>
        <taxon>Phenylobacterium</taxon>
    </lineage>
</organism>
<proteinExistence type="predicted"/>
<name>A0ABW3T5X8_9CAUL</name>
<keyword evidence="3" id="KW-1185">Reference proteome</keyword>
<feature type="signal peptide" evidence="1">
    <location>
        <begin position="1"/>
        <end position="27"/>
    </location>
</feature>
<dbReference type="RefSeq" id="WP_374345556.1">
    <property type="nucleotide sequence ID" value="NZ_JBHTLQ010000051.1"/>
</dbReference>
<gene>
    <name evidence="2" type="ORF">ACFQ27_17125</name>
</gene>
<evidence type="ECO:0008006" key="4">
    <source>
        <dbReference type="Google" id="ProtNLM"/>
    </source>
</evidence>
<sequence length="401" mass="43190">MAAAFRAAQCLAPIMAGALLAPSAAFAAAPAGKLIFEQRLRYESVDQDNLPETAGALTLRTRLGYETPAWHGLKALVEGENVLVLSDRYNSTINGKTRYPTVADPEATELNRLQVAWTGDKGGVTVGRQRIILGGARFVGNVGFRQNEQTFDAVRLDLKPAKGVTATYAYVDKVHRVFGPDSPQGEWDSQSHLMQVDAATPAGQLTAYGFLLDFANAPAQSSATYGLRLAGSRPLGDGRALTYEGEYARQSDYGSNPASFSLDYLGAGLGLKTAKGAVSLGYERLDGDGRQGFQTPLATLHAYQGWDDVFLTTPRNGVRDLNLRATRTVKLSNGKALRLQLAAHNFEAAKGAQAYGSELDVLAAYPLTKRLNLEAKAARFDGVGPAYPDRTKVWVNLEFKL</sequence>
<comment type="caution">
    <text evidence="2">The sequence shown here is derived from an EMBL/GenBank/DDBJ whole genome shotgun (WGS) entry which is preliminary data.</text>
</comment>
<evidence type="ECO:0000313" key="3">
    <source>
        <dbReference type="Proteomes" id="UP001597216"/>
    </source>
</evidence>
<reference evidence="3" key="1">
    <citation type="journal article" date="2019" name="Int. J. Syst. Evol. Microbiol.">
        <title>The Global Catalogue of Microorganisms (GCM) 10K type strain sequencing project: providing services to taxonomists for standard genome sequencing and annotation.</title>
        <authorList>
            <consortium name="The Broad Institute Genomics Platform"/>
            <consortium name="The Broad Institute Genome Sequencing Center for Infectious Disease"/>
            <person name="Wu L."/>
            <person name="Ma J."/>
        </authorList>
    </citation>
    <scope>NUCLEOTIDE SEQUENCE [LARGE SCALE GENOMIC DNA]</scope>
    <source>
        <strain evidence="3">CCUG 55074</strain>
    </source>
</reference>
<protein>
    <recommendedName>
        <fullName evidence="4">Alginate export domain-containing protein</fullName>
    </recommendedName>
</protein>